<evidence type="ECO:0000313" key="2">
    <source>
        <dbReference type="Proteomes" id="UP000023152"/>
    </source>
</evidence>
<accession>X6P593</accession>
<dbReference type="AlphaFoldDB" id="X6P593"/>
<organism evidence="1 2">
    <name type="scientific">Reticulomyxa filosa</name>
    <dbReference type="NCBI Taxonomy" id="46433"/>
    <lineage>
        <taxon>Eukaryota</taxon>
        <taxon>Sar</taxon>
        <taxon>Rhizaria</taxon>
        <taxon>Retaria</taxon>
        <taxon>Foraminifera</taxon>
        <taxon>Monothalamids</taxon>
        <taxon>Reticulomyxidae</taxon>
        <taxon>Reticulomyxa</taxon>
    </lineage>
</organism>
<keyword evidence="2" id="KW-1185">Reference proteome</keyword>
<dbReference type="SUPFAM" id="SSF50965">
    <property type="entry name" value="Galactose oxidase, central domain"/>
    <property type="match status" value="1"/>
</dbReference>
<dbReference type="InterPro" id="IPR015915">
    <property type="entry name" value="Kelch-typ_b-propeller"/>
</dbReference>
<dbReference type="Gene3D" id="2.120.10.80">
    <property type="entry name" value="Kelch-type beta propeller"/>
    <property type="match status" value="1"/>
</dbReference>
<reference evidence="1 2" key="1">
    <citation type="journal article" date="2013" name="Curr. Biol.">
        <title>The Genome of the Foraminiferan Reticulomyxa filosa.</title>
        <authorList>
            <person name="Glockner G."/>
            <person name="Hulsmann N."/>
            <person name="Schleicher M."/>
            <person name="Noegel A.A."/>
            <person name="Eichinger L."/>
            <person name="Gallinger C."/>
            <person name="Pawlowski J."/>
            <person name="Sierra R."/>
            <person name="Euteneuer U."/>
            <person name="Pillet L."/>
            <person name="Moustafa A."/>
            <person name="Platzer M."/>
            <person name="Groth M."/>
            <person name="Szafranski K."/>
            <person name="Schliwa M."/>
        </authorList>
    </citation>
    <scope>NUCLEOTIDE SEQUENCE [LARGE SCALE GENOMIC DNA]</scope>
</reference>
<name>X6P593_RETFI</name>
<evidence type="ECO:0000313" key="1">
    <source>
        <dbReference type="EMBL" id="ETO33259.1"/>
    </source>
</evidence>
<dbReference type="EMBL" id="ASPP01003542">
    <property type="protein sequence ID" value="ETO33259.1"/>
    <property type="molecule type" value="Genomic_DNA"/>
</dbReference>
<dbReference type="Proteomes" id="UP000023152">
    <property type="component" value="Unassembled WGS sequence"/>
</dbReference>
<protein>
    <submittedName>
        <fullName evidence="1">Uncharacterized protein</fullName>
    </submittedName>
</protein>
<sequence>MSNQNFQMLKELPILLDESQCVLHKHELLICGGKFERACYSYHTIKNEYKFICNYPSNVELWGHCVVTLVNNNKNNKDSNQITLLSFGGSKYMQRHTLVMKYISVWNNLSNKLKNCNEWTHFTDNHNHPIIIGKDNDDCVGVRAVIGGTNNHLLFITHRSKKISVFDLNTLKFIKHDTLPTNDHIWYHCFVSTSENGQGQGMMKTNQQNNKMLLFCAKTGLSIEYDEDNNNFKFHQLSVCKDIAPFKYYAMCVSMMSSCSLVDGMVLLVLMLCVAILSEENDRIHIIGGQNDTETTLTHMRTNVNKFNYVKNNKQSKDKIKLIIEYWIRNLKIKLGWIDDFDTIITKYR</sequence>
<comment type="caution">
    <text evidence="1">The sequence shown here is derived from an EMBL/GenBank/DDBJ whole genome shotgun (WGS) entry which is preliminary data.</text>
</comment>
<gene>
    <name evidence="1" type="ORF">RFI_03849</name>
</gene>
<proteinExistence type="predicted"/>
<dbReference type="InterPro" id="IPR011043">
    <property type="entry name" value="Gal_Oxase/kelch_b-propeller"/>
</dbReference>